<feature type="compositionally biased region" description="Basic and acidic residues" evidence="1">
    <location>
        <begin position="433"/>
        <end position="442"/>
    </location>
</feature>
<dbReference type="KEGG" id="bter:110119633"/>
<name>A0A9B7CWZ3_BOMTE</name>
<dbReference type="GeneID" id="110119633"/>
<feature type="compositionally biased region" description="Basic and acidic residues" evidence="1">
    <location>
        <begin position="467"/>
        <end position="491"/>
    </location>
</feature>
<dbReference type="Proteomes" id="UP000835206">
    <property type="component" value="Chromosome 10"/>
</dbReference>
<organism evidence="3 4">
    <name type="scientific">Bombus terrestris</name>
    <name type="common">Buff-tailed bumblebee</name>
    <name type="synonym">Apis terrestris</name>
    <dbReference type="NCBI Taxonomy" id="30195"/>
    <lineage>
        <taxon>Eukaryota</taxon>
        <taxon>Metazoa</taxon>
        <taxon>Ecdysozoa</taxon>
        <taxon>Arthropoda</taxon>
        <taxon>Hexapoda</taxon>
        <taxon>Insecta</taxon>
        <taxon>Pterygota</taxon>
        <taxon>Neoptera</taxon>
        <taxon>Endopterygota</taxon>
        <taxon>Hymenoptera</taxon>
        <taxon>Apocrita</taxon>
        <taxon>Aculeata</taxon>
        <taxon>Apoidea</taxon>
        <taxon>Anthophila</taxon>
        <taxon>Apidae</taxon>
        <taxon>Bombus</taxon>
        <taxon>Bombus</taxon>
    </lineage>
</organism>
<keyword evidence="2" id="KW-0472">Membrane</keyword>
<gene>
    <name evidence="4" type="primary">LOC110119633</name>
</gene>
<evidence type="ECO:0000313" key="3">
    <source>
        <dbReference type="Proteomes" id="UP000835206"/>
    </source>
</evidence>
<feature type="compositionally biased region" description="Acidic residues" evidence="1">
    <location>
        <begin position="534"/>
        <end position="598"/>
    </location>
</feature>
<feature type="compositionally biased region" description="Acidic residues" evidence="1">
    <location>
        <begin position="336"/>
        <end position="355"/>
    </location>
</feature>
<sequence>MLTNFSIIFQFLIHIKTLQSIIYTRCIQSVYARHIHTYVCAYEEDNIIPSPTVGNASENLTDNVTIHIYKESTTGGHWCARIIFFTVLTMLVGLIGVVIIEHRGTTDISTPLESSRWAFIFDGWVDDSLSLSNEESHDNENEKTKQIEDERRYNEDDEKLETTEIEIESEIATETETDTETETGEVQDDEMLNESTEEEEKEEEEEITKEEEEEEEEEGEGEEEDQETAIENESNEEESEIFPNKEDINTELSRESKYENRKHTEVTIEDDDISSTFDDTNVLEEIYGISTEKDSDERTVLNEVDNQFDKMLEMPRNEDVFETFLDDIPGVKEINDDNIEPLEEVENTEPEEYVNDVDVKPEIEEIEEESTSVAMKFGVGVALIVAAHFVLVKRWNNGKHEKEMQEKSGKIETKKYKRGEEEDKKTRQVVGQKDTECEKGEKEQEEGDERDVEEGAGEEGGEEEGELMNKRNQDDIEEKKEGALGTREGKEGNQNIRWNQIKNEKDKSNKNQMKQNDEIGIVQKTMLKEKERTEEEEEDEGEEGEEEEEVEEEEEEEDDEEGEEEEGEEEEGEEEEEEEKDEGEEEEEEEIENFDDTELIAKLEAKYGKLQTLQNDNEEDSEHEKEITTNSLVTWKQKQ</sequence>
<keyword evidence="2" id="KW-0812">Transmembrane</keyword>
<feature type="compositionally biased region" description="Basic and acidic residues" evidence="1">
    <location>
        <begin position="243"/>
        <end position="266"/>
    </location>
</feature>
<feature type="compositionally biased region" description="Polar residues" evidence="1">
    <location>
        <begin position="492"/>
        <end position="501"/>
    </location>
</feature>
<feature type="compositionally biased region" description="Acidic residues" evidence="1">
    <location>
        <begin position="443"/>
        <end position="466"/>
    </location>
</feature>
<evidence type="ECO:0000256" key="1">
    <source>
        <dbReference type="SAM" id="MobiDB-lite"/>
    </source>
</evidence>
<feature type="region of interest" description="Disordered" evidence="1">
    <location>
        <begin position="396"/>
        <end position="639"/>
    </location>
</feature>
<dbReference type="RefSeq" id="XP_020720765.2">
    <property type="nucleotide sequence ID" value="XM_020865106.2"/>
</dbReference>
<dbReference type="OrthoDB" id="438431at2759"/>
<protein>
    <submittedName>
        <fullName evidence="4">Myb-like protein X isoform X1</fullName>
    </submittedName>
</protein>
<feature type="region of interest" description="Disordered" evidence="1">
    <location>
        <begin position="131"/>
        <end position="277"/>
    </location>
</feature>
<feature type="compositionally biased region" description="Basic and acidic residues" evidence="1">
    <location>
        <begin position="134"/>
        <end position="154"/>
    </location>
</feature>
<feature type="region of interest" description="Disordered" evidence="1">
    <location>
        <begin position="332"/>
        <end position="360"/>
    </location>
</feature>
<evidence type="ECO:0000256" key="2">
    <source>
        <dbReference type="SAM" id="Phobius"/>
    </source>
</evidence>
<proteinExistence type="predicted"/>
<keyword evidence="3" id="KW-1185">Reference proteome</keyword>
<reference evidence="4" key="1">
    <citation type="submission" date="2025-08" db="UniProtKB">
        <authorList>
            <consortium name="RefSeq"/>
        </authorList>
    </citation>
    <scope>IDENTIFICATION</scope>
</reference>
<feature type="compositionally biased region" description="Acidic residues" evidence="1">
    <location>
        <begin position="155"/>
        <end position="240"/>
    </location>
</feature>
<keyword evidence="2" id="KW-1133">Transmembrane helix</keyword>
<feature type="compositionally biased region" description="Polar residues" evidence="1">
    <location>
        <begin position="628"/>
        <end position="639"/>
    </location>
</feature>
<feature type="transmembrane region" description="Helical" evidence="2">
    <location>
        <begin position="78"/>
        <end position="100"/>
    </location>
</feature>
<accession>A0A9B7CWZ3</accession>
<evidence type="ECO:0000313" key="4">
    <source>
        <dbReference type="RefSeq" id="XP_020720765.2"/>
    </source>
</evidence>
<feature type="compositionally biased region" description="Basic and acidic residues" evidence="1">
    <location>
        <begin position="398"/>
        <end position="426"/>
    </location>
</feature>
<dbReference type="AlphaFoldDB" id="A0A9B7CWZ3"/>